<dbReference type="AlphaFoldDB" id="A0A0L8AAB1"/>
<organism evidence="2 3">
    <name type="scientific">Stenotrophomonas geniculata N1</name>
    <dbReference type="NCBI Taxonomy" id="1167641"/>
    <lineage>
        <taxon>Bacteria</taxon>
        <taxon>Pseudomonadati</taxon>
        <taxon>Pseudomonadota</taxon>
        <taxon>Gammaproteobacteria</taxon>
        <taxon>Lysobacterales</taxon>
        <taxon>Lysobacteraceae</taxon>
        <taxon>Stenotrophomonas</taxon>
    </lineage>
</organism>
<evidence type="ECO:0000313" key="2">
    <source>
        <dbReference type="EMBL" id="KOE99069.1"/>
    </source>
</evidence>
<dbReference type="EMBL" id="AJLO02000024">
    <property type="protein sequence ID" value="KOE99069.1"/>
    <property type="molecule type" value="Genomic_DNA"/>
</dbReference>
<dbReference type="RefSeq" id="WP_010483769.1">
    <property type="nucleotide sequence ID" value="NZ_AJLO02000024.1"/>
</dbReference>
<feature type="region of interest" description="Disordered" evidence="1">
    <location>
        <begin position="50"/>
        <end position="80"/>
    </location>
</feature>
<evidence type="ECO:0000313" key="3">
    <source>
        <dbReference type="Proteomes" id="UP000036890"/>
    </source>
</evidence>
<sequence>MTPVALRFRMGLLVLAGTHAGCAWLGWTLRDRSADLAIATVQTAQQASRAEAAQAAHQRDLGNARASAQAESQRLAAQAERTRQFQTLQQDIETHAKTPGRDRGDADAEFVRIWREANAGRALSR</sequence>
<dbReference type="Proteomes" id="UP000036890">
    <property type="component" value="Unassembled WGS sequence"/>
</dbReference>
<protein>
    <submittedName>
        <fullName evidence="2">Uncharacterized protein</fullName>
    </submittedName>
</protein>
<evidence type="ECO:0000256" key="1">
    <source>
        <dbReference type="SAM" id="MobiDB-lite"/>
    </source>
</evidence>
<gene>
    <name evidence="2" type="ORF">W7K_11800</name>
</gene>
<reference evidence="2 3" key="1">
    <citation type="journal article" date="2012" name="J. Bacteriol.">
        <title>Genome sequence of a novel nicotine-degrading strain, Pseudomonas geniculata N1.</title>
        <authorList>
            <person name="Tang H."/>
            <person name="Yu H."/>
            <person name="Tai C."/>
            <person name="Huang K."/>
            <person name="Liu Y."/>
            <person name="Wang L."/>
            <person name="Yao Y."/>
            <person name="Wu G."/>
            <person name="Xu P."/>
        </authorList>
    </citation>
    <scope>NUCLEOTIDE SEQUENCE [LARGE SCALE GENOMIC DNA]</scope>
    <source>
        <strain evidence="2 3">N1</strain>
    </source>
</reference>
<accession>A0A0L8AAB1</accession>
<dbReference type="OrthoDB" id="6053504at2"/>
<name>A0A0L8AAB1_9GAMM</name>
<comment type="caution">
    <text evidence="2">The sequence shown here is derived from an EMBL/GenBank/DDBJ whole genome shotgun (WGS) entry which is preliminary data.</text>
</comment>
<proteinExistence type="predicted"/>